<reference evidence="1 2" key="1">
    <citation type="submission" date="2019-03" db="EMBL/GenBank/DDBJ databases">
        <title>First draft genome of Liparis tanakae, snailfish: a comprehensive survey of snailfish specific genes.</title>
        <authorList>
            <person name="Kim W."/>
            <person name="Song I."/>
            <person name="Jeong J.-H."/>
            <person name="Kim D."/>
            <person name="Kim S."/>
            <person name="Ryu S."/>
            <person name="Song J.Y."/>
            <person name="Lee S.K."/>
        </authorList>
    </citation>
    <scope>NUCLEOTIDE SEQUENCE [LARGE SCALE GENOMIC DNA]</scope>
    <source>
        <tissue evidence="1">Muscle</tissue>
    </source>
</reference>
<evidence type="ECO:0000313" key="1">
    <source>
        <dbReference type="EMBL" id="TNN70897.1"/>
    </source>
</evidence>
<sequence length="116" mass="12538">MAEEQLFGLPLVLRIQSPVVLLRGFRDEGQVPALEGGVLLKQLIQVPLDPQFVLKSLNEWGTVEAMWWSPKARASPATMPAGSRALPGTKDLLHCLRCCWCDGVPSGENGEGEGNG</sequence>
<dbReference type="Proteomes" id="UP000314294">
    <property type="component" value="Unassembled WGS sequence"/>
</dbReference>
<protein>
    <submittedName>
        <fullName evidence="1">Uncharacterized protein</fullName>
    </submittedName>
</protein>
<comment type="caution">
    <text evidence="1">The sequence shown here is derived from an EMBL/GenBank/DDBJ whole genome shotgun (WGS) entry which is preliminary data.</text>
</comment>
<dbReference type="AlphaFoldDB" id="A0A4Z2HYT2"/>
<proteinExistence type="predicted"/>
<evidence type="ECO:0000313" key="2">
    <source>
        <dbReference type="Proteomes" id="UP000314294"/>
    </source>
</evidence>
<name>A0A4Z2HYT2_9TELE</name>
<dbReference type="EMBL" id="SRLO01000157">
    <property type="protein sequence ID" value="TNN70897.1"/>
    <property type="molecule type" value="Genomic_DNA"/>
</dbReference>
<accession>A0A4Z2HYT2</accession>
<gene>
    <name evidence="1" type="ORF">EYF80_018882</name>
</gene>
<keyword evidence="2" id="KW-1185">Reference proteome</keyword>
<organism evidence="1 2">
    <name type="scientific">Liparis tanakae</name>
    <name type="common">Tanaka's snailfish</name>
    <dbReference type="NCBI Taxonomy" id="230148"/>
    <lineage>
        <taxon>Eukaryota</taxon>
        <taxon>Metazoa</taxon>
        <taxon>Chordata</taxon>
        <taxon>Craniata</taxon>
        <taxon>Vertebrata</taxon>
        <taxon>Euteleostomi</taxon>
        <taxon>Actinopterygii</taxon>
        <taxon>Neopterygii</taxon>
        <taxon>Teleostei</taxon>
        <taxon>Neoteleostei</taxon>
        <taxon>Acanthomorphata</taxon>
        <taxon>Eupercaria</taxon>
        <taxon>Perciformes</taxon>
        <taxon>Cottioidei</taxon>
        <taxon>Cottales</taxon>
        <taxon>Liparidae</taxon>
        <taxon>Liparis</taxon>
    </lineage>
</organism>